<name>A0A7I8JBF3_SPIIN</name>
<evidence type="ECO:0000313" key="2">
    <source>
        <dbReference type="EMBL" id="CAA2628159.1"/>
    </source>
</evidence>
<dbReference type="EMBL" id="LR743597">
    <property type="protein sequence ID" value="CAA2628159.1"/>
    <property type="molecule type" value="Genomic_DNA"/>
</dbReference>
<evidence type="ECO:0000313" key="3">
    <source>
        <dbReference type="Proteomes" id="UP001189122"/>
    </source>
</evidence>
<dbReference type="Proteomes" id="UP001189122">
    <property type="component" value="Unassembled WGS sequence"/>
</dbReference>
<feature type="compositionally biased region" description="Pro residues" evidence="1">
    <location>
        <begin position="77"/>
        <end position="87"/>
    </location>
</feature>
<reference evidence="2 3" key="1">
    <citation type="submission" date="2019-12" db="EMBL/GenBank/DDBJ databases">
        <authorList>
            <person name="Scholz U."/>
            <person name="Mascher M."/>
            <person name="Fiebig A."/>
        </authorList>
    </citation>
    <scope>NUCLEOTIDE SEQUENCE</scope>
</reference>
<accession>A0A7I8JBF3</accession>
<feature type="region of interest" description="Disordered" evidence="1">
    <location>
        <begin position="72"/>
        <end position="120"/>
    </location>
</feature>
<proteinExistence type="predicted"/>
<evidence type="ECO:0000256" key="1">
    <source>
        <dbReference type="SAM" id="MobiDB-lite"/>
    </source>
</evidence>
<dbReference type="AlphaFoldDB" id="A0A7I8JBF3"/>
<gene>
    <name evidence="2" type="ORF">SI7747_10013807</name>
</gene>
<organism evidence="2">
    <name type="scientific">Spirodela intermedia</name>
    <name type="common">Intermediate duckweed</name>
    <dbReference type="NCBI Taxonomy" id="51605"/>
    <lineage>
        <taxon>Eukaryota</taxon>
        <taxon>Viridiplantae</taxon>
        <taxon>Streptophyta</taxon>
        <taxon>Embryophyta</taxon>
        <taxon>Tracheophyta</taxon>
        <taxon>Spermatophyta</taxon>
        <taxon>Magnoliopsida</taxon>
        <taxon>Liliopsida</taxon>
        <taxon>Araceae</taxon>
        <taxon>Lemnoideae</taxon>
        <taxon>Spirodela</taxon>
    </lineage>
</organism>
<sequence length="120" mass="13326">MEGIIPLVIRAFRKNRKRSKYRCLSKNPNRAMPAGECEDGGDQYHRYSSHFAWRSSSSSAVAVAVAGRGYEDFPRRYPQPPPPPPRGFAPSRSVGHGGAALPPVLSYPEELRRTKSGSVW</sequence>
<protein>
    <submittedName>
        <fullName evidence="2">Uncharacterized protein</fullName>
    </submittedName>
</protein>
<keyword evidence="3" id="KW-1185">Reference proteome</keyword>
<dbReference type="EMBL" id="CACRZD030000010">
    <property type="protein sequence ID" value="CAA6667414.1"/>
    <property type="molecule type" value="Genomic_DNA"/>
</dbReference>